<feature type="transmembrane region" description="Helical" evidence="7">
    <location>
        <begin position="103"/>
        <end position="123"/>
    </location>
</feature>
<feature type="transmembrane region" description="Helical" evidence="7">
    <location>
        <begin position="176"/>
        <end position="197"/>
    </location>
</feature>
<keyword evidence="6 7" id="KW-0472">Membrane</keyword>
<dbReference type="AlphaFoldDB" id="A0A3E4QT51"/>
<dbReference type="InterPro" id="IPR003667">
    <property type="entry name" value="NqrDE/RnfAE"/>
</dbReference>
<keyword evidence="2" id="KW-0813">Transport</keyword>
<comment type="caution">
    <text evidence="8">The sequence shown here is derived from an EMBL/GenBank/DDBJ whole genome shotgun (WGS) entry which is preliminary data.</text>
</comment>
<organism evidence="8 9">
    <name type="scientific">Collinsella tanakaei</name>
    <dbReference type="NCBI Taxonomy" id="626935"/>
    <lineage>
        <taxon>Bacteria</taxon>
        <taxon>Bacillati</taxon>
        <taxon>Actinomycetota</taxon>
        <taxon>Coriobacteriia</taxon>
        <taxon>Coriobacteriales</taxon>
        <taxon>Coriobacteriaceae</taxon>
        <taxon>Collinsella</taxon>
    </lineage>
</organism>
<gene>
    <name evidence="8" type="ORF">DXC81_04835</name>
</gene>
<feature type="transmembrane region" description="Helical" evidence="7">
    <location>
        <begin position="43"/>
        <end position="64"/>
    </location>
</feature>
<dbReference type="InterPro" id="IPR050133">
    <property type="entry name" value="NqrDE/RnfAE_oxidrdctase"/>
</dbReference>
<feature type="transmembrane region" description="Helical" evidence="7">
    <location>
        <begin position="135"/>
        <end position="156"/>
    </location>
</feature>
<accession>A0A3E4QT51</accession>
<evidence type="ECO:0000256" key="7">
    <source>
        <dbReference type="SAM" id="Phobius"/>
    </source>
</evidence>
<evidence type="ECO:0000313" key="8">
    <source>
        <dbReference type="EMBL" id="RGL10362.1"/>
    </source>
</evidence>
<evidence type="ECO:0000256" key="2">
    <source>
        <dbReference type="ARBA" id="ARBA00022448"/>
    </source>
</evidence>
<comment type="subcellular location">
    <subcellularLocation>
        <location evidence="1">Endomembrane system</location>
        <topology evidence="1">Multi-pass membrane protein</topology>
    </subcellularLocation>
</comment>
<evidence type="ECO:0000256" key="4">
    <source>
        <dbReference type="ARBA" id="ARBA00022967"/>
    </source>
</evidence>
<dbReference type="GO" id="GO:0005886">
    <property type="term" value="C:plasma membrane"/>
    <property type="evidence" value="ECO:0007669"/>
    <property type="project" value="TreeGrafter"/>
</dbReference>
<keyword evidence="4" id="KW-1278">Translocase</keyword>
<evidence type="ECO:0008006" key="10">
    <source>
        <dbReference type="Google" id="ProtNLM"/>
    </source>
</evidence>
<dbReference type="PANTHER" id="PTHR30335:SF0">
    <property type="entry name" value="ION-TRANSLOCATING OXIDOREDUCTASE COMPLEX SUBUNIT A"/>
    <property type="match status" value="1"/>
</dbReference>
<dbReference type="EMBL" id="QSRJ01000005">
    <property type="protein sequence ID" value="RGL10362.1"/>
    <property type="molecule type" value="Genomic_DNA"/>
</dbReference>
<evidence type="ECO:0000313" key="9">
    <source>
        <dbReference type="Proteomes" id="UP000260943"/>
    </source>
</evidence>
<reference evidence="8 9" key="1">
    <citation type="submission" date="2018-08" db="EMBL/GenBank/DDBJ databases">
        <title>A genome reference for cultivated species of the human gut microbiota.</title>
        <authorList>
            <person name="Zou Y."/>
            <person name="Xue W."/>
            <person name="Luo G."/>
        </authorList>
    </citation>
    <scope>NUCLEOTIDE SEQUENCE [LARGE SCALE GENOMIC DNA]</scope>
    <source>
        <strain evidence="8 9">TF08-14</strain>
    </source>
</reference>
<protein>
    <recommendedName>
        <fullName evidence="10">Electron transport complex protein RnfA</fullName>
    </recommendedName>
</protein>
<evidence type="ECO:0000256" key="5">
    <source>
        <dbReference type="ARBA" id="ARBA00022989"/>
    </source>
</evidence>
<dbReference type="RefSeq" id="WP_117679432.1">
    <property type="nucleotide sequence ID" value="NZ_CAJJKC010000001.1"/>
</dbReference>
<proteinExistence type="predicted"/>
<feature type="transmembrane region" description="Helical" evidence="7">
    <location>
        <begin position="70"/>
        <end position="91"/>
    </location>
</feature>
<evidence type="ECO:0000256" key="1">
    <source>
        <dbReference type="ARBA" id="ARBA00004127"/>
    </source>
</evidence>
<keyword evidence="3 7" id="KW-0812">Transmembrane</keyword>
<feature type="transmembrane region" description="Helical" evidence="7">
    <location>
        <begin position="6"/>
        <end position="31"/>
    </location>
</feature>
<dbReference type="PANTHER" id="PTHR30335">
    <property type="entry name" value="INTEGRAL MEMBRANE PROTEIN OF SOXR-REDUCING COMPLEX"/>
    <property type="match status" value="1"/>
</dbReference>
<dbReference type="Proteomes" id="UP000260943">
    <property type="component" value="Unassembled WGS sequence"/>
</dbReference>
<sequence length="198" mass="20308">MEFLNALFTAAFDNNIVFAQLIAMVSVILVAQRPQDAIRMGGLLGISVAVAGIICWPLYAGFLLPWGVSYLAPLGCVLASTGAIFVGGTIMGAGKSSEERTRILRACTILACNAAVLAVPLSQGAMADTMTFSSALGASVGAGFGLFLAVVLFAFVRNGIDERLVPHALRGLPITLITASLMALAFTGVAGIAGGLFV</sequence>
<name>A0A3E4QT51_9ACTN</name>
<dbReference type="Pfam" id="PF02508">
    <property type="entry name" value="Rnf-Nqr"/>
    <property type="match status" value="1"/>
</dbReference>
<evidence type="ECO:0000256" key="3">
    <source>
        <dbReference type="ARBA" id="ARBA00022692"/>
    </source>
</evidence>
<dbReference type="GO" id="GO:0012505">
    <property type="term" value="C:endomembrane system"/>
    <property type="evidence" value="ECO:0007669"/>
    <property type="project" value="UniProtKB-SubCell"/>
</dbReference>
<keyword evidence="5 7" id="KW-1133">Transmembrane helix</keyword>
<evidence type="ECO:0000256" key="6">
    <source>
        <dbReference type="ARBA" id="ARBA00023136"/>
    </source>
</evidence>